<name>A0A3G9IAM2_9ACTN</name>
<protein>
    <submittedName>
        <fullName evidence="1">Uncharacterized protein</fullName>
    </submittedName>
</protein>
<evidence type="ECO:0000313" key="2">
    <source>
        <dbReference type="Proteomes" id="UP000271573"/>
    </source>
</evidence>
<dbReference type="EMBL" id="AP019307">
    <property type="protein sequence ID" value="BBH15780.1"/>
    <property type="molecule type" value="Genomic_DNA"/>
</dbReference>
<accession>A0A3G9IAM2</accession>
<gene>
    <name evidence="1" type="ORF">Back2_00670</name>
</gene>
<dbReference type="Proteomes" id="UP000271573">
    <property type="component" value="Chromosome"/>
</dbReference>
<proteinExistence type="predicted"/>
<dbReference type="KEGG" id="nbe:Back2_00670"/>
<organism evidence="1 2">
    <name type="scientific">Nocardioides baekrokdamisoli</name>
    <dbReference type="NCBI Taxonomy" id="1804624"/>
    <lineage>
        <taxon>Bacteria</taxon>
        <taxon>Bacillati</taxon>
        <taxon>Actinomycetota</taxon>
        <taxon>Actinomycetes</taxon>
        <taxon>Propionibacteriales</taxon>
        <taxon>Nocardioidaceae</taxon>
        <taxon>Nocardioides</taxon>
    </lineage>
</organism>
<dbReference type="AlphaFoldDB" id="A0A3G9IAM2"/>
<evidence type="ECO:0000313" key="1">
    <source>
        <dbReference type="EMBL" id="BBH15780.1"/>
    </source>
</evidence>
<reference evidence="1 2" key="1">
    <citation type="submission" date="2018-11" db="EMBL/GenBank/DDBJ databases">
        <title>Complete genome sequence of Nocardioides baekrokdamisoli strain KCTC 39748.</title>
        <authorList>
            <person name="Kang S.W."/>
            <person name="Lee K.C."/>
            <person name="Kim K.K."/>
            <person name="Kim J.S."/>
            <person name="Kim D.S."/>
            <person name="Ko S.H."/>
            <person name="Yang S.H."/>
            <person name="Shin Y.K."/>
            <person name="Lee J.S."/>
        </authorList>
    </citation>
    <scope>NUCLEOTIDE SEQUENCE [LARGE SCALE GENOMIC DNA]</scope>
    <source>
        <strain evidence="1 2">KCTC 39748</strain>
    </source>
</reference>
<keyword evidence="2" id="KW-1185">Reference proteome</keyword>
<sequence>MAPKTRVGARIAVAGTGTGLIIGGIAVAAGAGTNVVPPRIQVPPGVYAAQTATGPGTQAAGAASSALAGLAQERIVRGISFVPSSSGTSSLPMVQTTLSSNAGPDSQGGEVRATWLGAIAEGAVSDRQHTNQASLLQVIGGGQVVEPNANGTGTTTYSLGAANVAAGQVLPSPSDSALTTRASDVAAKFGLTVQSVTLTHPLGTALDVTFTVPDGLSPTWTMDDLRTALAGAPIQLDGVLITLVSPTGTPLLVSGATYRAGFGGLWFATGQDVRFGAGHGSQYNPGTGPQASPSN</sequence>